<dbReference type="InterPro" id="IPR036366">
    <property type="entry name" value="PGBDSf"/>
</dbReference>
<dbReference type="NCBIfam" id="TIGR03979">
    <property type="entry name" value="His_Ser_Rich"/>
    <property type="match status" value="1"/>
</dbReference>
<comment type="caution">
    <text evidence="3">The sequence shown here is derived from an EMBL/GenBank/DDBJ whole genome shotgun (WGS) entry which is preliminary data.</text>
</comment>
<dbReference type="Pfam" id="PF01471">
    <property type="entry name" value="PG_binding_1"/>
    <property type="match status" value="1"/>
</dbReference>
<dbReference type="InterPro" id="IPR002477">
    <property type="entry name" value="Peptidoglycan-bd-like"/>
</dbReference>
<feature type="domain" description="Peptidoglycan binding-like" evidence="2">
    <location>
        <begin position="149"/>
        <end position="198"/>
    </location>
</feature>
<feature type="compositionally biased region" description="Pro residues" evidence="1">
    <location>
        <begin position="99"/>
        <end position="115"/>
    </location>
</feature>
<dbReference type="Gene3D" id="1.10.101.10">
    <property type="entry name" value="PGBD-like superfamily/PGBD"/>
    <property type="match status" value="1"/>
</dbReference>
<dbReference type="OrthoDB" id="7283865at2"/>
<dbReference type="InterPro" id="IPR036365">
    <property type="entry name" value="PGBD-like_sf"/>
</dbReference>
<feature type="compositionally biased region" description="Low complexity" evidence="1">
    <location>
        <begin position="116"/>
        <end position="136"/>
    </location>
</feature>
<dbReference type="SUPFAM" id="SSF47090">
    <property type="entry name" value="PGBD-like"/>
    <property type="match status" value="1"/>
</dbReference>
<evidence type="ECO:0000259" key="2">
    <source>
        <dbReference type="Pfam" id="PF01471"/>
    </source>
</evidence>
<feature type="region of interest" description="Disordered" evidence="1">
    <location>
        <begin position="47"/>
        <end position="140"/>
    </location>
</feature>
<sequence length="202" mass="22189">MKRRDWLQYLKRIINWTVPTATLASSIWTPAAAVGTIAVPTLEDNRDRRDPLSLTVPHRVDGPELYARHSSHRSHRSHSSHSSHSSHYSSSGGGYYTPSPLPPPTYSPPPPPTYSPPTSKGTPTPLTPTPRDTTPRAGQVDATIMTMRVQVELTRLGYYFGKIDGIVGTELRISLRNFQRHEGLAVSGAIDNATLSRLGLSN</sequence>
<accession>A0A418WH23</accession>
<dbReference type="Proteomes" id="UP000284605">
    <property type="component" value="Unassembled WGS sequence"/>
</dbReference>
<evidence type="ECO:0000313" key="4">
    <source>
        <dbReference type="Proteomes" id="UP000284605"/>
    </source>
</evidence>
<protein>
    <submittedName>
        <fullName evidence="3">His-Xaa-Ser repeat protein HxsA</fullName>
    </submittedName>
</protein>
<dbReference type="AlphaFoldDB" id="A0A418WH23"/>
<feature type="compositionally biased region" description="Basic residues" evidence="1">
    <location>
        <begin position="69"/>
        <end position="81"/>
    </location>
</feature>
<name>A0A418WH23_9PROT</name>
<dbReference type="RefSeq" id="WP_119781039.1">
    <property type="nucleotide sequence ID" value="NZ_QYUK01000011.1"/>
</dbReference>
<dbReference type="InterPro" id="IPR023928">
    <property type="entry name" value="HxsA-like"/>
</dbReference>
<evidence type="ECO:0000313" key="3">
    <source>
        <dbReference type="EMBL" id="RJF89346.1"/>
    </source>
</evidence>
<evidence type="ECO:0000256" key="1">
    <source>
        <dbReference type="SAM" id="MobiDB-lite"/>
    </source>
</evidence>
<gene>
    <name evidence="3" type="primary">hxsA</name>
    <name evidence="3" type="ORF">D3874_22180</name>
</gene>
<organism evidence="3 4">
    <name type="scientific">Oleomonas cavernae</name>
    <dbReference type="NCBI Taxonomy" id="2320859"/>
    <lineage>
        <taxon>Bacteria</taxon>
        <taxon>Pseudomonadati</taxon>
        <taxon>Pseudomonadota</taxon>
        <taxon>Alphaproteobacteria</taxon>
        <taxon>Acetobacterales</taxon>
        <taxon>Acetobacteraceae</taxon>
        <taxon>Oleomonas</taxon>
    </lineage>
</organism>
<dbReference type="EMBL" id="QYUK01000011">
    <property type="protein sequence ID" value="RJF89346.1"/>
    <property type="molecule type" value="Genomic_DNA"/>
</dbReference>
<keyword evidence="4" id="KW-1185">Reference proteome</keyword>
<proteinExistence type="predicted"/>
<reference evidence="3 4" key="1">
    <citation type="submission" date="2018-09" db="EMBL/GenBank/DDBJ databases">
        <authorList>
            <person name="Zhu H."/>
        </authorList>
    </citation>
    <scope>NUCLEOTIDE SEQUENCE [LARGE SCALE GENOMIC DNA]</scope>
    <source>
        <strain evidence="3 4">K1W22B-8</strain>
    </source>
</reference>